<accession>A0ACC3YUN1</accession>
<dbReference type="Proteomes" id="UP000805649">
    <property type="component" value="Unassembled WGS sequence"/>
</dbReference>
<reference evidence="1 2" key="1">
    <citation type="journal article" date="2020" name="Phytopathology">
        <title>Genome Sequence Resources of Colletotrichum truncatum, C. plurivorum, C. musicola, and C. sojae: Four Species Pathogenic to Soybean (Glycine max).</title>
        <authorList>
            <person name="Rogerio F."/>
            <person name="Boufleur T.R."/>
            <person name="Ciampi-Guillardi M."/>
            <person name="Sukno S.A."/>
            <person name="Thon M.R."/>
            <person name="Massola Junior N.S."/>
            <person name="Baroncelli R."/>
        </authorList>
    </citation>
    <scope>NUCLEOTIDE SEQUENCE [LARGE SCALE GENOMIC DNA]</scope>
    <source>
        <strain evidence="1 2">CMES1059</strain>
    </source>
</reference>
<proteinExistence type="predicted"/>
<evidence type="ECO:0000313" key="1">
    <source>
        <dbReference type="EMBL" id="KAL0935629.1"/>
    </source>
</evidence>
<protein>
    <submittedName>
        <fullName evidence="1">Uncharacterized protein</fullName>
    </submittedName>
</protein>
<keyword evidence="2" id="KW-1185">Reference proteome</keyword>
<comment type="caution">
    <text evidence="1">The sequence shown here is derived from an EMBL/GenBank/DDBJ whole genome shotgun (WGS) entry which is preliminary data.</text>
</comment>
<gene>
    <name evidence="1" type="ORF">CTRU02_210220</name>
</gene>
<evidence type="ECO:0000313" key="2">
    <source>
        <dbReference type="Proteomes" id="UP000805649"/>
    </source>
</evidence>
<organism evidence="1 2">
    <name type="scientific">Colletotrichum truncatum</name>
    <name type="common">Anthracnose fungus</name>
    <name type="synonym">Colletotrichum capsici</name>
    <dbReference type="NCBI Taxonomy" id="5467"/>
    <lineage>
        <taxon>Eukaryota</taxon>
        <taxon>Fungi</taxon>
        <taxon>Dikarya</taxon>
        <taxon>Ascomycota</taxon>
        <taxon>Pezizomycotina</taxon>
        <taxon>Sordariomycetes</taxon>
        <taxon>Hypocreomycetidae</taxon>
        <taxon>Glomerellales</taxon>
        <taxon>Glomerellaceae</taxon>
        <taxon>Colletotrichum</taxon>
        <taxon>Colletotrichum truncatum species complex</taxon>
    </lineage>
</organism>
<dbReference type="EMBL" id="VUJX02000006">
    <property type="protein sequence ID" value="KAL0935629.1"/>
    <property type="molecule type" value="Genomic_DNA"/>
</dbReference>
<name>A0ACC3YUN1_COLTU</name>
<sequence length="165" mass="18728">MSQIMPPIPRIFFSYIQPLYYLYRAFRPLLNPTSITAPLVGRIWLWDPDNKFTGAEQPRPVEALWAHQNSSSLFMLALLTYVIMFHSTERKVVRGYVLVSALADFPHWAALANGMGSLGHLWDFGAWSAEMRSLIFFPMLAFAIKVGYLSGVFGDDRSPRRKAAA</sequence>